<evidence type="ECO:0000313" key="2">
    <source>
        <dbReference type="Proteomes" id="UP001054945"/>
    </source>
</evidence>
<dbReference type="Proteomes" id="UP001054945">
    <property type="component" value="Unassembled WGS sequence"/>
</dbReference>
<proteinExistence type="predicted"/>
<protein>
    <submittedName>
        <fullName evidence="1">Uncharacterized protein</fullName>
    </submittedName>
</protein>
<evidence type="ECO:0000313" key="1">
    <source>
        <dbReference type="EMBL" id="GIY13230.1"/>
    </source>
</evidence>
<dbReference type="EMBL" id="BPLR01006907">
    <property type="protein sequence ID" value="GIY13230.1"/>
    <property type="molecule type" value="Genomic_DNA"/>
</dbReference>
<comment type="caution">
    <text evidence="1">The sequence shown here is derived from an EMBL/GenBank/DDBJ whole genome shotgun (WGS) entry which is preliminary data.</text>
</comment>
<gene>
    <name evidence="1" type="ORF">CEXT_234311</name>
</gene>
<dbReference type="AlphaFoldDB" id="A0AAV4QUT3"/>
<organism evidence="1 2">
    <name type="scientific">Caerostris extrusa</name>
    <name type="common">Bark spider</name>
    <name type="synonym">Caerostris bankana</name>
    <dbReference type="NCBI Taxonomy" id="172846"/>
    <lineage>
        <taxon>Eukaryota</taxon>
        <taxon>Metazoa</taxon>
        <taxon>Ecdysozoa</taxon>
        <taxon>Arthropoda</taxon>
        <taxon>Chelicerata</taxon>
        <taxon>Arachnida</taxon>
        <taxon>Araneae</taxon>
        <taxon>Araneomorphae</taxon>
        <taxon>Entelegynae</taxon>
        <taxon>Araneoidea</taxon>
        <taxon>Araneidae</taxon>
        <taxon>Caerostris</taxon>
    </lineage>
</organism>
<keyword evidence="2" id="KW-1185">Reference proteome</keyword>
<accession>A0AAV4QUT3</accession>
<sequence length="190" mass="21577">MTDNTFTQLPTRCLFEYCPIQESSIFRQQRCPSGQRTKRGWDKDTLLMPPKTIRGKKILQNLLMFVVKASLYLFFSSAWSVDLPAQEKTLHCVVDLTPRWFDGVQDLTEGCNISFNNKSYEICLAISTEKDGIENDQIARNGEDLEMLMQKNLCMMVNRHICPLQCISLGMGLDKLGLLLGSSLPWTSSA</sequence>
<reference evidence="1 2" key="1">
    <citation type="submission" date="2021-06" db="EMBL/GenBank/DDBJ databases">
        <title>Caerostris extrusa draft genome.</title>
        <authorList>
            <person name="Kono N."/>
            <person name="Arakawa K."/>
        </authorList>
    </citation>
    <scope>NUCLEOTIDE SEQUENCE [LARGE SCALE GENOMIC DNA]</scope>
</reference>
<name>A0AAV4QUT3_CAEEX</name>